<feature type="non-terminal residue" evidence="2">
    <location>
        <position position="294"/>
    </location>
</feature>
<feature type="domain" description="PRELI/MSF1" evidence="1">
    <location>
        <begin position="36"/>
        <end position="164"/>
    </location>
</feature>
<protein>
    <submittedName>
        <fullName evidence="2">SEC14-like protein 1</fullName>
    </submittedName>
</protein>
<evidence type="ECO:0000313" key="2">
    <source>
        <dbReference type="EMBL" id="KOB72297.1"/>
    </source>
</evidence>
<dbReference type="STRING" id="104452.A0A0L7LA01"/>
<dbReference type="PANTHER" id="PTHR11158">
    <property type="entry name" value="MSF1/PX19 RELATED"/>
    <property type="match status" value="1"/>
</dbReference>
<proteinExistence type="predicted"/>
<keyword evidence="3" id="KW-1185">Reference proteome</keyword>
<evidence type="ECO:0000259" key="1">
    <source>
        <dbReference type="Pfam" id="PF04707"/>
    </source>
</evidence>
<organism evidence="2 3">
    <name type="scientific">Operophtera brumata</name>
    <name type="common">Winter moth</name>
    <name type="synonym">Phalaena brumata</name>
    <dbReference type="NCBI Taxonomy" id="104452"/>
    <lineage>
        <taxon>Eukaryota</taxon>
        <taxon>Metazoa</taxon>
        <taxon>Ecdysozoa</taxon>
        <taxon>Arthropoda</taxon>
        <taxon>Hexapoda</taxon>
        <taxon>Insecta</taxon>
        <taxon>Pterygota</taxon>
        <taxon>Neoptera</taxon>
        <taxon>Endopterygota</taxon>
        <taxon>Lepidoptera</taxon>
        <taxon>Glossata</taxon>
        <taxon>Ditrysia</taxon>
        <taxon>Geometroidea</taxon>
        <taxon>Geometridae</taxon>
        <taxon>Larentiinae</taxon>
        <taxon>Operophtera</taxon>
    </lineage>
</organism>
<dbReference type="Proteomes" id="UP000037510">
    <property type="component" value="Unassembled WGS sequence"/>
</dbReference>
<feature type="non-terminal residue" evidence="2">
    <location>
        <position position="1"/>
    </location>
</feature>
<dbReference type="EMBL" id="JTDY01002026">
    <property type="protein sequence ID" value="KOB72297.1"/>
    <property type="molecule type" value="Genomic_DNA"/>
</dbReference>
<dbReference type="InterPro" id="IPR037365">
    <property type="entry name" value="Slowmo/Ups"/>
</dbReference>
<reference evidence="2 3" key="1">
    <citation type="journal article" date="2015" name="Genome Biol. Evol.">
        <title>The genome of winter moth (Operophtera brumata) provides a genomic perspective on sexual dimorphism and phenology.</title>
        <authorList>
            <person name="Derks M.F."/>
            <person name="Smit S."/>
            <person name="Salis L."/>
            <person name="Schijlen E."/>
            <person name="Bossers A."/>
            <person name="Mateman C."/>
            <person name="Pijl A.S."/>
            <person name="de Ridder D."/>
            <person name="Groenen M.A."/>
            <person name="Visser M.E."/>
            <person name="Megens H.J."/>
        </authorList>
    </citation>
    <scope>NUCLEOTIDE SEQUENCE [LARGE SCALE GENOMIC DNA]</scope>
    <source>
        <strain evidence="2">WM2013NL</strain>
        <tissue evidence="2">Head and thorax</tissue>
    </source>
</reference>
<dbReference type="InterPro" id="IPR006797">
    <property type="entry name" value="PRELI/MSF1_dom"/>
</dbReference>
<dbReference type="AlphaFoldDB" id="A0A0L7LA01"/>
<evidence type="ECO:0000313" key="3">
    <source>
        <dbReference type="Proteomes" id="UP000037510"/>
    </source>
</evidence>
<comment type="caution">
    <text evidence="2">The sequence shown here is derived from an EMBL/GenBank/DDBJ whole genome shotgun (WGS) entry which is preliminary data.</text>
</comment>
<dbReference type="GO" id="GO:0005758">
    <property type="term" value="C:mitochondrial intermembrane space"/>
    <property type="evidence" value="ECO:0007669"/>
    <property type="project" value="InterPro"/>
</dbReference>
<gene>
    <name evidence="2" type="ORF">OBRU01_09718</name>
</gene>
<accession>A0A0L7LA01</accession>
<name>A0A0L7LA01_OPEBR</name>
<dbReference type="Pfam" id="PF04707">
    <property type="entry name" value="PRELI"/>
    <property type="match status" value="1"/>
</dbReference>
<sequence>MENEKYAPPLGVLEFGISIGKNETLSYEVKDKDTCPQIPIVVECTITEDSWSADNSQRDTTRRCQLNVDAPYLLKKMIGVDYVYFVQKNHLDLKSRVLEIEATNDTFASRVHPENSEWTCFEQTALLDVKNFFGIESTVEKIAMKQYAANIAKGKELIESFMVEVNDDGVRHLDPWSSKHPEQNRYLRKIVSRGTEPLSPSVTTEARSHSQPGYLVGPSIDGFSSNPMNTDTCTTSKLPYTMTRVSSLDQQLVDLIVGTLPILYKDAWLHGRVYDECLLNMQAWCFTLDYDMDR</sequence>